<dbReference type="VEuPathDB" id="FungiDB:MGL_3339"/>
<dbReference type="SUPFAM" id="SSF57997">
    <property type="entry name" value="Tropomyosin"/>
    <property type="match status" value="1"/>
</dbReference>
<evidence type="ECO:0000313" key="4">
    <source>
        <dbReference type="Proteomes" id="UP000008837"/>
    </source>
</evidence>
<dbReference type="Gene3D" id="1.10.287.1490">
    <property type="match status" value="1"/>
</dbReference>
<dbReference type="Proteomes" id="UP000008837">
    <property type="component" value="Unassembled WGS sequence"/>
</dbReference>
<name>A8Q8U2_MALGO</name>
<dbReference type="KEGG" id="mgl:MGL_3339"/>
<feature type="region of interest" description="Disordered" evidence="2">
    <location>
        <begin position="42"/>
        <end position="128"/>
    </location>
</feature>
<evidence type="ECO:0000256" key="2">
    <source>
        <dbReference type="SAM" id="MobiDB-lite"/>
    </source>
</evidence>
<feature type="region of interest" description="Disordered" evidence="2">
    <location>
        <begin position="697"/>
        <end position="729"/>
    </location>
</feature>
<sequence>MSQRLAALQALFESGQQHAEDASVDQSVTTYPAATDAVRGLDSSTSLDVSPAPTSSAQALLSPANGMHTSTNGGSPMISEQMPEHSGVDGKADGVNADQEPSHRHTPKRHSLSLLLSESNNQGATPRMKATKSNTLMQENDATAHSVTATPVANDTSATQNEESSLSASLGASQLGRSRGALEFLDEDDEVDGPANESASTGHWGVQEMRRRTAAGISIKSTLQKIDQLTAERDDLKIEVDFHRRNMSPEDVGAEVITLRQEKLGYVRRLQKMNELVKSQDQALKTVNRQVKSWEAKMSELDVLQEQLRTAEERARQAEAACANTGRQVCADHEHQIHRLERLLHAAKEERDAMHDELDAMRLNESPDLHEAIQHRDNMIQDLRAELADAQAQLEQGMPSDNPHQTAQFQQQLEEQHETICSLQDALAAERLVVAEKEGEMDRLEGHVEAAEATATDLQRQLEMRRASEEAALADAQRLHTRVAQLARELEDARSVQESRIAALQDKLAISSAQAEELHATMEQQATQRMNLEDLNARLNAKLVELVKDLKDEEHARERADTNWSQRYDTNEAQTRRAIATKDTLIESLESQLVQLRQDKQQHTKAMERLQETLRTSEQVSQRQMDEVNTHHKRELDRLTDDLNEKLSAWHDAQDEVTRLRAEMREMANSLQSETRARLGAQDRLESVQRALDGAKHEMERMREQQQQQHRGLSSPRTGNGGSSVRGSDTGARIQLAERNALLMAVFDTLARALQDDMAPGESRLVHTNFHAFHDKLTQRLRRLSNVQAWFVQRSSAMEKEHLHKLADVRRHQEARWSQLERIERSIRAATEKQAQWRRRVLDKEYELAELHRTNRDLEHQLARLKEAPAATPTPTTPAQLSVRIRELERRCKEADERVKRERAGSKERAARDEARIRHLQTTLDRVSTMPPPTTGSSSGA</sequence>
<keyword evidence="4" id="KW-1185">Reference proteome</keyword>
<feature type="coiled-coil region" evidence="1">
    <location>
        <begin position="219"/>
        <end position="246"/>
    </location>
</feature>
<feature type="region of interest" description="Disordered" evidence="2">
    <location>
        <begin position="613"/>
        <end position="633"/>
    </location>
</feature>
<accession>A8Q8U2</accession>
<dbReference type="PANTHER" id="PTHR45615:SF80">
    <property type="entry name" value="GRIP DOMAIN-CONTAINING PROTEIN"/>
    <property type="match status" value="1"/>
</dbReference>
<comment type="caution">
    <text evidence="3">The sequence shown here is derived from an EMBL/GenBank/DDBJ whole genome shotgun (WGS) entry which is preliminary data.</text>
</comment>
<proteinExistence type="predicted"/>
<gene>
    <name evidence="3" type="ORF">MGL_3339</name>
</gene>
<dbReference type="AlphaFoldDB" id="A8Q8U2"/>
<dbReference type="EMBL" id="AAYY01000013">
    <property type="protein sequence ID" value="EDP42090.1"/>
    <property type="molecule type" value="Genomic_DNA"/>
</dbReference>
<reference evidence="3 4" key="1">
    <citation type="journal article" date="2007" name="Proc. Natl. Acad. Sci. U.S.A.">
        <title>Dandruff-associated Malassezia genomes reveal convergent and divergent virulence traits shared with plant and human fungal pathogens.</title>
        <authorList>
            <person name="Xu J."/>
            <person name="Saunders C.W."/>
            <person name="Hu P."/>
            <person name="Grant R.A."/>
            <person name="Boekhout T."/>
            <person name="Kuramae E.E."/>
            <person name="Kronstad J.W."/>
            <person name="Deangelis Y.M."/>
            <person name="Reeder N.L."/>
            <person name="Johnstone K.R."/>
            <person name="Leland M."/>
            <person name="Fieno A.M."/>
            <person name="Begley W.M."/>
            <person name="Sun Y."/>
            <person name="Lacey M.P."/>
            <person name="Chaudhary T."/>
            <person name="Keough T."/>
            <person name="Chu L."/>
            <person name="Sears R."/>
            <person name="Yuan B."/>
            <person name="Dawson T.L.Jr."/>
        </authorList>
    </citation>
    <scope>NUCLEOTIDE SEQUENCE [LARGE SCALE GENOMIC DNA]</scope>
    <source>
        <strain evidence="4">ATCC MYA-4612 / CBS 7966</strain>
    </source>
</reference>
<dbReference type="PANTHER" id="PTHR45615">
    <property type="entry name" value="MYOSIN HEAVY CHAIN, NON-MUSCLE"/>
    <property type="match status" value="1"/>
</dbReference>
<dbReference type="STRING" id="425265.A8Q8U2"/>
<dbReference type="RefSeq" id="XP_001729304.1">
    <property type="nucleotide sequence ID" value="XM_001729252.1"/>
</dbReference>
<feature type="region of interest" description="Disordered" evidence="2">
    <location>
        <begin position="894"/>
        <end position="941"/>
    </location>
</feature>
<dbReference type="OMA" id="HRRNMSP"/>
<evidence type="ECO:0000256" key="1">
    <source>
        <dbReference type="SAM" id="Coils"/>
    </source>
</evidence>
<keyword evidence="1" id="KW-0175">Coiled coil</keyword>
<dbReference type="OrthoDB" id="10255000at2759"/>
<dbReference type="InParanoid" id="A8Q8U2"/>
<feature type="compositionally biased region" description="Polar residues" evidence="2">
    <location>
        <begin position="42"/>
        <end position="59"/>
    </location>
</feature>
<feature type="compositionally biased region" description="Polar residues" evidence="2">
    <location>
        <begin position="613"/>
        <end position="623"/>
    </location>
</feature>
<organism evidence="3 4">
    <name type="scientific">Malassezia globosa (strain ATCC MYA-4612 / CBS 7966)</name>
    <name type="common">Dandruff-associated fungus</name>
    <dbReference type="NCBI Taxonomy" id="425265"/>
    <lineage>
        <taxon>Eukaryota</taxon>
        <taxon>Fungi</taxon>
        <taxon>Dikarya</taxon>
        <taxon>Basidiomycota</taxon>
        <taxon>Ustilaginomycotina</taxon>
        <taxon>Malasseziomycetes</taxon>
        <taxon>Malasseziales</taxon>
        <taxon>Malasseziaceae</taxon>
        <taxon>Malassezia</taxon>
    </lineage>
</organism>
<feature type="compositionally biased region" description="Basic and acidic residues" evidence="2">
    <location>
        <begin position="624"/>
        <end position="633"/>
    </location>
</feature>
<feature type="coiled-coil region" evidence="1">
    <location>
        <begin position="270"/>
        <end position="393"/>
    </location>
</feature>
<feature type="compositionally biased region" description="Basic and acidic residues" evidence="2">
    <location>
        <begin position="82"/>
        <end position="92"/>
    </location>
</feature>
<protein>
    <submittedName>
        <fullName evidence="3">Uncharacterized protein</fullName>
    </submittedName>
</protein>
<dbReference type="GeneID" id="5853622"/>
<evidence type="ECO:0000313" key="3">
    <source>
        <dbReference type="EMBL" id="EDP42090.1"/>
    </source>
</evidence>
<feature type="compositionally biased region" description="Basic and acidic residues" evidence="2">
    <location>
        <begin position="894"/>
        <end position="917"/>
    </location>
</feature>